<dbReference type="GO" id="GO:0016251">
    <property type="term" value="F:RNA polymerase II general transcription initiation factor activity"/>
    <property type="evidence" value="ECO:0007669"/>
    <property type="project" value="InterPro"/>
</dbReference>
<evidence type="ECO:0000256" key="6">
    <source>
        <dbReference type="SAM" id="Coils"/>
    </source>
</evidence>
<dbReference type="InterPro" id="IPR011442">
    <property type="entry name" value="TAF6_C"/>
</dbReference>
<dbReference type="GO" id="GO:0051123">
    <property type="term" value="P:RNA polymerase II preinitiation complex assembly"/>
    <property type="evidence" value="ECO:0007669"/>
    <property type="project" value="TreeGrafter"/>
</dbReference>
<dbReference type="EMBL" id="CANHGI010000004">
    <property type="protein sequence ID" value="CAI5447590.1"/>
    <property type="molecule type" value="Genomic_DNA"/>
</dbReference>
<reference evidence="9" key="1">
    <citation type="submission" date="2022-11" db="EMBL/GenBank/DDBJ databases">
        <authorList>
            <person name="Kikuchi T."/>
        </authorList>
    </citation>
    <scope>NUCLEOTIDE SEQUENCE</scope>
    <source>
        <strain evidence="9">PS1010</strain>
    </source>
</reference>
<keyword evidence="5" id="KW-0539">Nucleus</keyword>
<evidence type="ECO:0000256" key="2">
    <source>
        <dbReference type="ARBA" id="ARBA00007688"/>
    </source>
</evidence>
<keyword evidence="10" id="KW-1185">Reference proteome</keyword>
<dbReference type="OrthoDB" id="361039at2759"/>
<dbReference type="GO" id="GO:0046695">
    <property type="term" value="C:SLIK (SAGA-like) complex"/>
    <property type="evidence" value="ECO:0007669"/>
    <property type="project" value="InterPro"/>
</dbReference>
<feature type="domain" description="TAF6 C-terminal HEAT repeat" evidence="8">
    <location>
        <begin position="256"/>
        <end position="457"/>
    </location>
</feature>
<dbReference type="GO" id="GO:0003713">
    <property type="term" value="F:transcription coactivator activity"/>
    <property type="evidence" value="ECO:0007669"/>
    <property type="project" value="TreeGrafter"/>
</dbReference>
<dbReference type="Gene3D" id="1.25.40.770">
    <property type="entry name" value="TAF6, C-terminal HEAT repeat domain"/>
    <property type="match status" value="1"/>
</dbReference>
<evidence type="ECO:0000313" key="10">
    <source>
        <dbReference type="Proteomes" id="UP001152747"/>
    </source>
</evidence>
<dbReference type="AlphaFoldDB" id="A0A9P1IM48"/>
<keyword evidence="4" id="KW-0804">Transcription</keyword>
<accession>A0A9P1IM48</accession>
<dbReference type="Proteomes" id="UP001152747">
    <property type="component" value="Unassembled WGS sequence"/>
</dbReference>
<gene>
    <name evidence="9" type="ORF">CAMP_LOCUS10227</name>
</gene>
<dbReference type="CDD" id="cd08050">
    <property type="entry name" value="TAF6C"/>
    <property type="match status" value="1"/>
</dbReference>
<evidence type="ECO:0000256" key="5">
    <source>
        <dbReference type="ARBA" id="ARBA00023242"/>
    </source>
</evidence>
<keyword evidence="3" id="KW-0805">Transcription regulation</keyword>
<dbReference type="PANTHER" id="PTHR10221:SF20">
    <property type="entry name" value="TAF6 C-TERMINAL HEAT REPEAT DOMAIN-CONTAINING PROTEIN"/>
    <property type="match status" value="1"/>
</dbReference>
<evidence type="ECO:0000313" key="9">
    <source>
        <dbReference type="EMBL" id="CAI5447590.1"/>
    </source>
</evidence>
<feature type="region of interest" description="Disordered" evidence="7">
    <location>
        <begin position="566"/>
        <end position="586"/>
    </location>
</feature>
<dbReference type="GO" id="GO:0000124">
    <property type="term" value="C:SAGA complex"/>
    <property type="evidence" value="ECO:0007669"/>
    <property type="project" value="InterPro"/>
</dbReference>
<evidence type="ECO:0000259" key="8">
    <source>
        <dbReference type="Pfam" id="PF07571"/>
    </source>
</evidence>
<dbReference type="GO" id="GO:0005669">
    <property type="term" value="C:transcription factor TFIID complex"/>
    <property type="evidence" value="ECO:0007669"/>
    <property type="project" value="InterPro"/>
</dbReference>
<name>A0A9P1IM48_9PELO</name>
<evidence type="ECO:0000256" key="3">
    <source>
        <dbReference type="ARBA" id="ARBA00023015"/>
    </source>
</evidence>
<evidence type="ECO:0000256" key="7">
    <source>
        <dbReference type="SAM" id="MobiDB-lite"/>
    </source>
</evidence>
<dbReference type="Pfam" id="PF07571">
    <property type="entry name" value="TAF6_C"/>
    <property type="match status" value="1"/>
</dbReference>
<proteinExistence type="inferred from homology"/>
<dbReference type="InterPro" id="IPR037796">
    <property type="entry name" value="TAF6"/>
</dbReference>
<comment type="caution">
    <text evidence="9">The sequence shown here is derived from an EMBL/GenBank/DDBJ whole genome shotgun (WGS) entry which is preliminary data.</text>
</comment>
<organism evidence="9 10">
    <name type="scientific">Caenorhabditis angaria</name>
    <dbReference type="NCBI Taxonomy" id="860376"/>
    <lineage>
        <taxon>Eukaryota</taxon>
        <taxon>Metazoa</taxon>
        <taxon>Ecdysozoa</taxon>
        <taxon>Nematoda</taxon>
        <taxon>Chromadorea</taxon>
        <taxon>Rhabditida</taxon>
        <taxon>Rhabditina</taxon>
        <taxon>Rhabditomorpha</taxon>
        <taxon>Rhabditoidea</taxon>
        <taxon>Rhabditidae</taxon>
        <taxon>Peloderinae</taxon>
        <taxon>Caenorhabditis</taxon>
    </lineage>
</organism>
<comment type="similarity">
    <text evidence="2">Belongs to the TAF6 family.</text>
</comment>
<feature type="coiled-coil region" evidence="6">
    <location>
        <begin position="605"/>
        <end position="636"/>
    </location>
</feature>
<sequence>MTDESECVGKYIIHDGRLIRSQKSKIVPEKAKIKFLDILATTSVEKQYNCRQIDGKIEEAVQTVEKNTIEKGLVRNCPPITFGPALNILVKDPQHEHLSKLFTKDAVDSIGSSVRLVLRSLIEQSKKNAHHSNRKRIIPADLDLAFGMLKLKHNLTCPVMESTPYTERWYWGRKYTRAPPHANAANSTDFIASERFCDSLIIKDHWLCIEGIQPIVPENSIMEEVREKNYQTIVEAQKLPENVTKKDIMAEKRMTKQILSIEHQILYNELVNLLTNGTPLERQKALQCIEADTGLQFLSGRFVILFAEGIRVNIGTRNIRAISNLLKLAWSLMKNKHIRMERYLYVLIPSLISCVITKTIIPIQDQGKNTKNRSLSLEDEERLVRDLETEIRIREAACKLLFKLDEQYPILGLQMRIIVLIRRVFSGKFDPSAIYGALNMLFNFGYLTIKTTVIPRLHDIYCGLVAYCDPETIHEKMENSRKIVVETEIKRIELARNRLIELVMKILYEYESCEVKPRMADPKVFIESYAEFGVMFYSFIIETGKIDDDGRVIPSKSPILHQVGSTFQTDSKHLTPPPTKKSAPKPISTKNEIIDEEMLMMTDLLDDSHRKFAKIAKKLEEENEEEEKNRKIKLRDSFFGNSKLVLVRRNGNKIAYLRPLELAHIPSAPSIPSKSLPRSISTTTIRMSRSDESTVPQTGLDASEILFRRYLSRPSIQSAAIVYGRPLEMSENGKLKIDQKISEMARKLAQTRLKKFDK</sequence>
<keyword evidence="6" id="KW-0175">Coiled coil</keyword>
<evidence type="ECO:0000256" key="4">
    <source>
        <dbReference type="ARBA" id="ARBA00023163"/>
    </source>
</evidence>
<dbReference type="PANTHER" id="PTHR10221">
    <property type="entry name" value="TRANSCRIPTION INITIATION FACTOR TFIID SUBUNIT 6"/>
    <property type="match status" value="1"/>
</dbReference>
<evidence type="ECO:0000256" key="1">
    <source>
        <dbReference type="ARBA" id="ARBA00004123"/>
    </source>
</evidence>
<protein>
    <recommendedName>
        <fullName evidence="8">TAF6 C-terminal HEAT repeat domain-containing protein</fullName>
    </recommendedName>
</protein>
<dbReference type="InterPro" id="IPR046344">
    <property type="entry name" value="TAF6_C_sf"/>
</dbReference>
<comment type="subcellular location">
    <subcellularLocation>
        <location evidence="1">Nucleus</location>
    </subcellularLocation>
</comment>